<feature type="region of interest" description="Disordered" evidence="1">
    <location>
        <begin position="1"/>
        <end position="96"/>
    </location>
</feature>
<dbReference type="Proteomes" id="UP001187192">
    <property type="component" value="Unassembled WGS sequence"/>
</dbReference>
<feature type="compositionally biased region" description="Gly residues" evidence="1">
    <location>
        <begin position="67"/>
        <end position="81"/>
    </location>
</feature>
<accession>A0AA88E8P6</accession>
<organism evidence="2 3">
    <name type="scientific">Ficus carica</name>
    <name type="common">Common fig</name>
    <dbReference type="NCBI Taxonomy" id="3494"/>
    <lineage>
        <taxon>Eukaryota</taxon>
        <taxon>Viridiplantae</taxon>
        <taxon>Streptophyta</taxon>
        <taxon>Embryophyta</taxon>
        <taxon>Tracheophyta</taxon>
        <taxon>Spermatophyta</taxon>
        <taxon>Magnoliopsida</taxon>
        <taxon>eudicotyledons</taxon>
        <taxon>Gunneridae</taxon>
        <taxon>Pentapetalae</taxon>
        <taxon>rosids</taxon>
        <taxon>fabids</taxon>
        <taxon>Rosales</taxon>
        <taxon>Moraceae</taxon>
        <taxon>Ficeae</taxon>
        <taxon>Ficus</taxon>
    </lineage>
</organism>
<name>A0AA88E8P6_FICCA</name>
<feature type="compositionally biased region" description="Basic and acidic residues" evidence="1">
    <location>
        <begin position="85"/>
        <end position="96"/>
    </location>
</feature>
<proteinExistence type="predicted"/>
<reference evidence="2" key="1">
    <citation type="submission" date="2023-07" db="EMBL/GenBank/DDBJ databases">
        <title>draft genome sequence of fig (Ficus carica).</title>
        <authorList>
            <person name="Takahashi T."/>
            <person name="Nishimura K."/>
        </authorList>
    </citation>
    <scope>NUCLEOTIDE SEQUENCE</scope>
</reference>
<evidence type="ECO:0000313" key="3">
    <source>
        <dbReference type="Proteomes" id="UP001187192"/>
    </source>
</evidence>
<comment type="caution">
    <text evidence="2">The sequence shown here is derived from an EMBL/GenBank/DDBJ whole genome shotgun (WGS) entry which is preliminary data.</text>
</comment>
<evidence type="ECO:0000256" key="1">
    <source>
        <dbReference type="SAM" id="MobiDB-lite"/>
    </source>
</evidence>
<gene>
    <name evidence="2" type="ORF">TIFTF001_038988</name>
</gene>
<protein>
    <submittedName>
        <fullName evidence="2">Uncharacterized protein</fullName>
    </submittedName>
</protein>
<dbReference type="EMBL" id="BTGU01000976">
    <property type="protein sequence ID" value="GMN69941.1"/>
    <property type="molecule type" value="Genomic_DNA"/>
</dbReference>
<keyword evidence="3" id="KW-1185">Reference proteome</keyword>
<sequence>MSSPDAIHHGKPPFPVGARSSSEIPPPRSTIVALRPPPFQLPPTRSVQEREVDGGVREWEAPLGEALRGGGGGGGGGGVGGWEVEVGKRGGEGRWG</sequence>
<feature type="compositionally biased region" description="Basic and acidic residues" evidence="1">
    <location>
        <begin position="47"/>
        <end position="60"/>
    </location>
</feature>
<dbReference type="AlphaFoldDB" id="A0AA88E8P6"/>
<evidence type="ECO:0000313" key="2">
    <source>
        <dbReference type="EMBL" id="GMN69941.1"/>
    </source>
</evidence>